<keyword evidence="1" id="KW-0472">Membrane</keyword>
<dbReference type="EMBL" id="JAVEPI010000003">
    <property type="protein sequence ID" value="KAK1442914.1"/>
    <property type="molecule type" value="Genomic_DNA"/>
</dbReference>
<proteinExistence type="predicted"/>
<name>A0AAD8LLB2_BABGI</name>
<keyword evidence="3" id="KW-1185">Reference proteome</keyword>
<comment type="caution">
    <text evidence="2">The sequence shown here is derived from an EMBL/GenBank/DDBJ whole genome shotgun (WGS) entry which is preliminary data.</text>
</comment>
<accession>A0AAD8LLB2</accession>
<dbReference type="Proteomes" id="UP001230268">
    <property type="component" value="Unassembled WGS sequence"/>
</dbReference>
<keyword evidence="1" id="KW-1133">Transmembrane helix</keyword>
<gene>
    <name evidence="2" type="ORF">BgAZ_304320</name>
</gene>
<evidence type="ECO:0000313" key="2">
    <source>
        <dbReference type="EMBL" id="KAK1442914.1"/>
    </source>
</evidence>
<evidence type="ECO:0000256" key="1">
    <source>
        <dbReference type="SAM" id="Phobius"/>
    </source>
</evidence>
<feature type="transmembrane region" description="Helical" evidence="1">
    <location>
        <begin position="114"/>
        <end position="137"/>
    </location>
</feature>
<organism evidence="2 3">
    <name type="scientific">Babesia gibsoni</name>
    <dbReference type="NCBI Taxonomy" id="33632"/>
    <lineage>
        <taxon>Eukaryota</taxon>
        <taxon>Sar</taxon>
        <taxon>Alveolata</taxon>
        <taxon>Apicomplexa</taxon>
        <taxon>Aconoidasida</taxon>
        <taxon>Piroplasmida</taxon>
        <taxon>Babesiidae</taxon>
        <taxon>Babesia</taxon>
    </lineage>
</organism>
<protein>
    <submittedName>
        <fullName evidence="2">Uncharacterized protein</fullName>
    </submittedName>
</protein>
<reference evidence="2" key="1">
    <citation type="submission" date="2023-08" db="EMBL/GenBank/DDBJ databases">
        <title>Draft sequence of the Babesia gibsoni genome.</title>
        <authorList>
            <person name="Yamagishi J.Y."/>
            <person name="Xuan X.X."/>
        </authorList>
    </citation>
    <scope>NUCLEOTIDE SEQUENCE</scope>
    <source>
        <strain evidence="2">Azabu</strain>
    </source>
</reference>
<keyword evidence="1" id="KW-0812">Transmembrane</keyword>
<dbReference type="AlphaFoldDB" id="A0AAD8LLB2"/>
<sequence>MTAASIFTLGRAVTLTGSFKILSLTRHSALTALVLPFTSFGASETCLTWSQWSDQAESRKAFVARHGEIQSTSNDKTLDECHLLNLEAIESKLHSSTGSMDFHPSPKERGDKTLIALAGGMLCTIGITASAVATYIYSRS</sequence>
<evidence type="ECO:0000313" key="3">
    <source>
        <dbReference type="Proteomes" id="UP001230268"/>
    </source>
</evidence>